<dbReference type="Gene3D" id="2.60.120.260">
    <property type="entry name" value="Galactose-binding domain-like"/>
    <property type="match status" value="1"/>
</dbReference>
<evidence type="ECO:0000313" key="6">
    <source>
        <dbReference type="EMBL" id="MFC6635354.1"/>
    </source>
</evidence>
<feature type="compositionally biased region" description="Pro residues" evidence="3">
    <location>
        <begin position="465"/>
        <end position="474"/>
    </location>
</feature>
<name>A0ABW1YRJ3_9GAMM</name>
<dbReference type="Proteomes" id="UP001596425">
    <property type="component" value="Unassembled WGS sequence"/>
</dbReference>
<comment type="caution">
    <text evidence="6">The sequence shown here is derived from an EMBL/GenBank/DDBJ whole genome shotgun (WGS) entry which is preliminary data.</text>
</comment>
<evidence type="ECO:0000313" key="7">
    <source>
        <dbReference type="Proteomes" id="UP001596425"/>
    </source>
</evidence>
<dbReference type="InterPro" id="IPR037460">
    <property type="entry name" value="SEST-like"/>
</dbReference>
<proteinExistence type="predicted"/>
<keyword evidence="4" id="KW-0732">Signal</keyword>
<dbReference type="PANTHER" id="PTHR37981">
    <property type="entry name" value="LIPASE 2"/>
    <property type="match status" value="1"/>
</dbReference>
<dbReference type="SUPFAM" id="SSF49785">
    <property type="entry name" value="Galactose-binding domain-like"/>
    <property type="match status" value="1"/>
</dbReference>
<sequence length="583" mass="64842">MKRIAPVLTRSLSALSLTLFISPAFSESKPVTAVVLGDSFSSGQAGRWRGNTRVPQGGASTPESFGTDGAEHAAPGYPRWDSVYEEDSIDNGCHRAYSAPIRQLRKPYFPMPPLQINGPFPSVVNLACSGARSKHLWPEAEGGEYQMDQVPQITRLNELAQDNDIELIVLGIGGNDLGFSDMIASCIYFWIAKNEMEEFEDERCWDDINETLSLSLFDTYGNVSKTVDLIRQTMTIHGRTDPNDYRIVLMGYPAIIAGSDDNRYNEWNRRIYGRCPFIDDDSDYIKHTLMPKINGLYEALAHEKSVDFINPQYVFDGHKLCEAESQRATPEISATAENMEWVRYLDSTMDPEGNGRAGAMTSWLEDNLFSEDNPMGEQGRVNESMRPNQFGQEALGSCLRKWWIQRGTAPSAFNCSNPNPASTQHVKVGPLAEPTSVHVGGSYSIPDAELQQQDPPPGGGDDPNDPPTKTPPPHTEGVVTVPGELQRHFTIAENGQSEPGRMARIELAIDHPYRGDLRILLRNPSGAEYILKRENPSHSSPMPSVWRGYLTHAALQPGQWTLVIQDTKNAHTGTLHGFNIYWF</sequence>
<dbReference type="Pfam" id="PF01483">
    <property type="entry name" value="P_proprotein"/>
    <property type="match status" value="1"/>
</dbReference>
<keyword evidence="2" id="KW-0378">Hydrolase</keyword>
<evidence type="ECO:0000256" key="3">
    <source>
        <dbReference type="SAM" id="MobiDB-lite"/>
    </source>
</evidence>
<reference evidence="7" key="1">
    <citation type="journal article" date="2019" name="Int. J. Syst. Evol. Microbiol.">
        <title>The Global Catalogue of Microorganisms (GCM) 10K type strain sequencing project: providing services to taxonomists for standard genome sequencing and annotation.</title>
        <authorList>
            <consortium name="The Broad Institute Genomics Platform"/>
            <consortium name="The Broad Institute Genome Sequencing Center for Infectious Disease"/>
            <person name="Wu L."/>
            <person name="Ma J."/>
        </authorList>
    </citation>
    <scope>NUCLEOTIDE SEQUENCE [LARGE SCALE GENOMIC DNA]</scope>
    <source>
        <strain evidence="7">CGMCC 1.13718</strain>
    </source>
</reference>
<accession>A0ABW1YRJ3</accession>
<dbReference type="SUPFAM" id="SSF52266">
    <property type="entry name" value="SGNH hydrolase"/>
    <property type="match status" value="1"/>
</dbReference>
<organism evidence="6 7">
    <name type="scientific">Microbulbifer taiwanensis</name>
    <dbReference type="NCBI Taxonomy" id="986746"/>
    <lineage>
        <taxon>Bacteria</taxon>
        <taxon>Pseudomonadati</taxon>
        <taxon>Pseudomonadota</taxon>
        <taxon>Gammaproteobacteria</taxon>
        <taxon>Cellvibrionales</taxon>
        <taxon>Microbulbiferaceae</taxon>
        <taxon>Microbulbifer</taxon>
    </lineage>
</organism>
<protein>
    <submittedName>
        <fullName evidence="6">Proprotein convertase P-domain-containing protein</fullName>
    </submittedName>
</protein>
<keyword evidence="1" id="KW-0645">Protease</keyword>
<feature type="chain" id="PRO_5046792967" evidence="4">
    <location>
        <begin position="27"/>
        <end position="583"/>
    </location>
</feature>
<keyword evidence="7" id="KW-1185">Reference proteome</keyword>
<evidence type="ECO:0000256" key="1">
    <source>
        <dbReference type="ARBA" id="ARBA00022670"/>
    </source>
</evidence>
<gene>
    <name evidence="6" type="ORF">ACFQBM_18930</name>
</gene>
<dbReference type="PROSITE" id="PS51829">
    <property type="entry name" value="P_HOMO_B"/>
    <property type="match status" value="1"/>
</dbReference>
<feature type="domain" description="P/Homo B" evidence="5">
    <location>
        <begin position="455"/>
        <end position="583"/>
    </location>
</feature>
<dbReference type="RefSeq" id="WP_193192740.1">
    <property type="nucleotide sequence ID" value="NZ_JACZFR010000032.1"/>
</dbReference>
<dbReference type="InterPro" id="IPR008979">
    <property type="entry name" value="Galactose-bd-like_sf"/>
</dbReference>
<evidence type="ECO:0000259" key="5">
    <source>
        <dbReference type="PROSITE" id="PS51829"/>
    </source>
</evidence>
<dbReference type="PANTHER" id="PTHR37981:SF1">
    <property type="entry name" value="SGNH HYDROLASE-TYPE ESTERASE DOMAIN-CONTAINING PROTEIN"/>
    <property type="match status" value="1"/>
</dbReference>
<dbReference type="EMBL" id="JBHSVR010000001">
    <property type="protein sequence ID" value="MFC6635354.1"/>
    <property type="molecule type" value="Genomic_DNA"/>
</dbReference>
<dbReference type="Gene3D" id="3.40.50.1110">
    <property type="entry name" value="SGNH hydrolase"/>
    <property type="match status" value="1"/>
</dbReference>
<evidence type="ECO:0000256" key="2">
    <source>
        <dbReference type="ARBA" id="ARBA00022801"/>
    </source>
</evidence>
<feature type="region of interest" description="Disordered" evidence="3">
    <location>
        <begin position="433"/>
        <end position="479"/>
    </location>
</feature>
<feature type="region of interest" description="Disordered" evidence="3">
    <location>
        <begin position="45"/>
        <end position="72"/>
    </location>
</feature>
<dbReference type="InterPro" id="IPR002884">
    <property type="entry name" value="P_dom"/>
</dbReference>
<dbReference type="InterPro" id="IPR036514">
    <property type="entry name" value="SGNH_hydro_sf"/>
</dbReference>
<feature type="signal peptide" evidence="4">
    <location>
        <begin position="1"/>
        <end position="26"/>
    </location>
</feature>
<evidence type="ECO:0000256" key="4">
    <source>
        <dbReference type="SAM" id="SignalP"/>
    </source>
</evidence>